<proteinExistence type="predicted"/>
<evidence type="ECO:0000256" key="1">
    <source>
        <dbReference type="SAM" id="Phobius"/>
    </source>
</evidence>
<feature type="transmembrane region" description="Helical" evidence="1">
    <location>
        <begin position="16"/>
        <end position="38"/>
    </location>
</feature>
<gene>
    <name evidence="2" type="ORF">SAMN05421786_105240</name>
</gene>
<keyword evidence="1" id="KW-0812">Transmembrane</keyword>
<protein>
    <submittedName>
        <fullName evidence="2">Uncharacterized protein</fullName>
    </submittedName>
</protein>
<feature type="transmembrane region" description="Helical" evidence="1">
    <location>
        <begin position="58"/>
        <end position="80"/>
    </location>
</feature>
<dbReference type="AlphaFoldDB" id="A0A1N7PJF1"/>
<evidence type="ECO:0000313" key="3">
    <source>
        <dbReference type="Proteomes" id="UP000186744"/>
    </source>
</evidence>
<accession>A0A1N7PJF1</accession>
<organism evidence="2 3">
    <name type="scientific">Chryseobacterium ureilyticum</name>
    <dbReference type="NCBI Taxonomy" id="373668"/>
    <lineage>
        <taxon>Bacteria</taxon>
        <taxon>Pseudomonadati</taxon>
        <taxon>Bacteroidota</taxon>
        <taxon>Flavobacteriia</taxon>
        <taxon>Flavobacteriales</taxon>
        <taxon>Weeksellaceae</taxon>
        <taxon>Chryseobacterium group</taxon>
        <taxon>Chryseobacterium</taxon>
    </lineage>
</organism>
<keyword evidence="3" id="KW-1185">Reference proteome</keyword>
<dbReference type="STRING" id="373668.SAMN05421786_105240"/>
<keyword evidence="1" id="KW-0472">Membrane</keyword>
<name>A0A1N7PJF1_9FLAO</name>
<dbReference type="RefSeq" id="WP_076552862.1">
    <property type="nucleotide sequence ID" value="NZ_FTOL01000005.1"/>
</dbReference>
<dbReference type="Proteomes" id="UP000186744">
    <property type="component" value="Unassembled WGS sequence"/>
</dbReference>
<reference evidence="3" key="1">
    <citation type="submission" date="2017-01" db="EMBL/GenBank/DDBJ databases">
        <authorList>
            <person name="Varghese N."/>
            <person name="Submissions S."/>
        </authorList>
    </citation>
    <scope>NUCLEOTIDE SEQUENCE [LARGE SCALE GENOMIC DNA]</scope>
    <source>
        <strain evidence="3">DSM 18017</strain>
    </source>
</reference>
<evidence type="ECO:0000313" key="2">
    <source>
        <dbReference type="EMBL" id="SIT10637.1"/>
    </source>
</evidence>
<keyword evidence="1" id="KW-1133">Transmembrane helix</keyword>
<sequence length="238" mass="28204">MTEKFQSLESKINKPLTYLLIGLIWLIVLMVAYLVFYIMYDLFDYGIKNYFLNKTSDLFFNILISVALSLCCLFLVYTLILPRKKFFHKVIVNEKGIVIYNYKGEIVKEVFYSNLQPSRQNSYSDIHHRDNAQLTKTTIVTHTKNETGTIEEDVIDLYFDYFMIKNRYYLHRHFLLGIQTFRPDLKIYPLTLERYYLTPENKNIKPNTTGAVLIISGFIIIVFGAIYALVLLLQWYYK</sequence>
<feature type="transmembrane region" description="Helical" evidence="1">
    <location>
        <begin position="211"/>
        <end position="237"/>
    </location>
</feature>
<dbReference type="EMBL" id="FTOL01000005">
    <property type="protein sequence ID" value="SIT10637.1"/>
    <property type="molecule type" value="Genomic_DNA"/>
</dbReference>
<dbReference type="OrthoDB" id="1246885at2"/>